<evidence type="ECO:0000256" key="1">
    <source>
        <dbReference type="ARBA" id="ARBA00009179"/>
    </source>
</evidence>
<dbReference type="Pfam" id="PF03572">
    <property type="entry name" value="Peptidase_S41"/>
    <property type="match status" value="1"/>
</dbReference>
<evidence type="ECO:0000313" key="7">
    <source>
        <dbReference type="Proteomes" id="UP001595907"/>
    </source>
</evidence>
<organism evidence="6 7">
    <name type="scientific">Ferruginibacter yonginensis</name>
    <dbReference type="NCBI Taxonomy" id="1310416"/>
    <lineage>
        <taxon>Bacteria</taxon>
        <taxon>Pseudomonadati</taxon>
        <taxon>Bacteroidota</taxon>
        <taxon>Chitinophagia</taxon>
        <taxon>Chitinophagales</taxon>
        <taxon>Chitinophagaceae</taxon>
        <taxon>Ferruginibacter</taxon>
    </lineage>
</organism>
<evidence type="ECO:0000256" key="2">
    <source>
        <dbReference type="ARBA" id="ARBA00022670"/>
    </source>
</evidence>
<dbReference type="InterPro" id="IPR040573">
    <property type="entry name" value="TSP_N"/>
</dbReference>
<dbReference type="CDD" id="cd07560">
    <property type="entry name" value="Peptidase_S41_CPP"/>
    <property type="match status" value="1"/>
</dbReference>
<dbReference type="SMART" id="SM00245">
    <property type="entry name" value="TSPc"/>
    <property type="match status" value="1"/>
</dbReference>
<evidence type="ECO:0000256" key="4">
    <source>
        <dbReference type="ARBA" id="ARBA00022825"/>
    </source>
</evidence>
<dbReference type="CDD" id="cd00136">
    <property type="entry name" value="PDZ_canonical"/>
    <property type="match status" value="1"/>
</dbReference>
<dbReference type="PANTHER" id="PTHR32060">
    <property type="entry name" value="TAIL-SPECIFIC PROTEASE"/>
    <property type="match status" value="1"/>
</dbReference>
<evidence type="ECO:0000256" key="3">
    <source>
        <dbReference type="ARBA" id="ARBA00022801"/>
    </source>
</evidence>
<evidence type="ECO:0000259" key="5">
    <source>
        <dbReference type="PROSITE" id="PS50106"/>
    </source>
</evidence>
<dbReference type="Pfam" id="PF00595">
    <property type="entry name" value="PDZ"/>
    <property type="match status" value="1"/>
</dbReference>
<dbReference type="PROSITE" id="PS50106">
    <property type="entry name" value="PDZ"/>
    <property type="match status" value="1"/>
</dbReference>
<dbReference type="Pfam" id="PF11818">
    <property type="entry name" value="DUF3340"/>
    <property type="match status" value="1"/>
</dbReference>
<dbReference type="InterPro" id="IPR001478">
    <property type="entry name" value="PDZ"/>
</dbReference>
<dbReference type="EC" id="3.4.21.102" evidence="6"/>
<keyword evidence="4" id="KW-0720">Serine protease</keyword>
<dbReference type="SUPFAM" id="SSF52096">
    <property type="entry name" value="ClpP/crotonase"/>
    <property type="match status" value="1"/>
</dbReference>
<keyword evidence="7" id="KW-1185">Reference proteome</keyword>
<keyword evidence="2" id="KW-0645">Protease</keyword>
<dbReference type="GO" id="GO:0004252">
    <property type="term" value="F:serine-type endopeptidase activity"/>
    <property type="evidence" value="ECO:0007669"/>
    <property type="project" value="UniProtKB-EC"/>
</dbReference>
<evidence type="ECO:0000313" key="6">
    <source>
        <dbReference type="EMBL" id="MFC4261962.1"/>
    </source>
</evidence>
<feature type="domain" description="PDZ" evidence="5">
    <location>
        <begin position="246"/>
        <end position="309"/>
    </location>
</feature>
<keyword evidence="3 6" id="KW-0378">Hydrolase</keyword>
<dbReference type="SUPFAM" id="SSF50156">
    <property type="entry name" value="PDZ domain-like"/>
    <property type="match status" value="1"/>
</dbReference>
<sequence>MLTLLFPLLCTAQPSNSNTLQSKALLAVKFMDKYHYQPLVWNDSSSARLYKKWMNTLDDEKLFFTQKEVDQLKNYTTTLDDELNGKGWRFFDVSTQLLQQQIKKADSIVTSFLSKPVDFSKVDNLEWPQKNYAINDALLAKRWQQYLKWQLLSRITNKYIEQKIILSAVPPADFNTVEQQERSKLKVKEKAYLSDLLQTPALFLSDKQDEYLNDIVWCYDPHSNYFNLKEKEAFTAEVSAMEYTTGFTFNTNDKGDKTIDFLQPGGSAWQSGQLHKGDVLLKIEIASKEMDVTELSNKEVVAILKSAGNNEIALTVRTVANEIKKVVLTQQIVSDDEEIVKSFVIKDAFNIGYINLPGFYNRDEGARRKNQQVDGCANDISKEILKLKKDNISGLILDLRNNGGGSIWEAMQLAGIFIDAGPVASIKERDGKAVFLKDPNRGTIYDGPLMVLINGASASASEFLSATLQDYNRALIVGGVTYGKGTGQEILPLDTSFVGKKETDYADFIKVTNMKFYRINGNTVQWKGVIPDILLPDIYADISFKEKVNESALLPDTSKMGFYKPLEGLPTKQLKLKSEERIKQNSYFKNITTASQFLANYQNGTTVPLQWQTYTAYNKNNKELFSFLNEDEKAVATLLKVENNSFDKERISLGTTTNKKTNDTYIKNINTDNEIAEACKIFYDWISK</sequence>
<dbReference type="InterPro" id="IPR029045">
    <property type="entry name" value="ClpP/crotonase-like_dom_sf"/>
</dbReference>
<dbReference type="Gene3D" id="3.90.226.10">
    <property type="entry name" value="2-enoyl-CoA Hydratase, Chain A, domain 1"/>
    <property type="match status" value="1"/>
</dbReference>
<dbReference type="Gene3D" id="2.30.42.10">
    <property type="match status" value="1"/>
</dbReference>
<dbReference type="PANTHER" id="PTHR32060:SF22">
    <property type="entry name" value="CARBOXYL-TERMINAL-PROCESSING PEPTIDASE 3, CHLOROPLASTIC"/>
    <property type="match status" value="1"/>
</dbReference>
<dbReference type="EMBL" id="JBHSCZ010000001">
    <property type="protein sequence ID" value="MFC4261962.1"/>
    <property type="molecule type" value="Genomic_DNA"/>
</dbReference>
<name>A0ABV8QQS3_9BACT</name>
<dbReference type="InterPro" id="IPR004447">
    <property type="entry name" value="Peptidase_S41A"/>
</dbReference>
<comment type="similarity">
    <text evidence="1">Belongs to the peptidase S41A family.</text>
</comment>
<reference evidence="7" key="1">
    <citation type="journal article" date="2019" name="Int. J. Syst. Evol. Microbiol.">
        <title>The Global Catalogue of Microorganisms (GCM) 10K type strain sequencing project: providing services to taxonomists for standard genome sequencing and annotation.</title>
        <authorList>
            <consortium name="The Broad Institute Genomics Platform"/>
            <consortium name="The Broad Institute Genome Sequencing Center for Infectious Disease"/>
            <person name="Wu L."/>
            <person name="Ma J."/>
        </authorList>
    </citation>
    <scope>NUCLEOTIDE SEQUENCE [LARGE SCALE GENOMIC DNA]</scope>
    <source>
        <strain evidence="7">CECT 8289</strain>
    </source>
</reference>
<dbReference type="Pfam" id="PF17804">
    <property type="entry name" value="TSP_NTD"/>
    <property type="match status" value="1"/>
</dbReference>
<dbReference type="RefSeq" id="WP_379707213.1">
    <property type="nucleotide sequence ID" value="NZ_JBHSCZ010000001.1"/>
</dbReference>
<dbReference type="InterPro" id="IPR020992">
    <property type="entry name" value="Tail_Prtase_C"/>
</dbReference>
<dbReference type="Proteomes" id="UP001595907">
    <property type="component" value="Unassembled WGS sequence"/>
</dbReference>
<protein>
    <submittedName>
        <fullName evidence="6">Carboxy terminal-processing peptidase</fullName>
        <ecNumber evidence="6">3.4.21.102</ecNumber>
    </submittedName>
</protein>
<comment type="caution">
    <text evidence="6">The sequence shown here is derived from an EMBL/GenBank/DDBJ whole genome shotgun (WGS) entry which is preliminary data.</text>
</comment>
<gene>
    <name evidence="6" type="ORF">ACFOWM_03665</name>
</gene>
<proteinExistence type="inferred from homology"/>
<dbReference type="InterPro" id="IPR036034">
    <property type="entry name" value="PDZ_sf"/>
</dbReference>
<dbReference type="InterPro" id="IPR005151">
    <property type="entry name" value="Tail-specific_protease"/>
</dbReference>
<accession>A0ABV8QQS3</accession>
<dbReference type="SMART" id="SM00228">
    <property type="entry name" value="PDZ"/>
    <property type="match status" value="1"/>
</dbReference>